<dbReference type="InterPro" id="IPR014946">
    <property type="entry name" value="CRR6"/>
</dbReference>
<accession>A0ABW1TWN6</accession>
<comment type="caution">
    <text evidence="1">The sequence shown here is derived from an EMBL/GenBank/DDBJ whole genome shotgun (WGS) entry which is preliminary data.</text>
</comment>
<keyword evidence="2" id="KW-1185">Reference proteome</keyword>
<evidence type="ECO:0000313" key="1">
    <source>
        <dbReference type="EMBL" id="MFC6281162.1"/>
    </source>
</evidence>
<gene>
    <name evidence="1" type="ORF">ACFQND_07975</name>
</gene>
<sequence>MTNADGLASNTEPVLLILEIKRQSIESCNYASALESLMVMADSRENTLLYRESLALLITGYDADPRELPEIPEVREFFARLTNEWPHWLWFLSREQGTISLFMSLLCKIKVHRGHGQVGIEFTDKTDLNRHFGDLFDRSFPLFEAFDISPADAEASAHSAVNAIIGQ</sequence>
<dbReference type="RefSeq" id="WP_377412881.1">
    <property type="nucleotide sequence ID" value="NZ_JBHSRS010000017.1"/>
</dbReference>
<proteinExistence type="predicted"/>
<name>A0ABW1TWN6_9BURK</name>
<reference evidence="2" key="1">
    <citation type="journal article" date="2019" name="Int. J. Syst. Evol. Microbiol.">
        <title>The Global Catalogue of Microorganisms (GCM) 10K type strain sequencing project: providing services to taxonomists for standard genome sequencing and annotation.</title>
        <authorList>
            <consortium name="The Broad Institute Genomics Platform"/>
            <consortium name="The Broad Institute Genome Sequencing Center for Infectious Disease"/>
            <person name="Wu L."/>
            <person name="Ma J."/>
        </authorList>
    </citation>
    <scope>NUCLEOTIDE SEQUENCE [LARGE SCALE GENOMIC DNA]</scope>
    <source>
        <strain evidence="2">CCUG 39402</strain>
    </source>
</reference>
<organism evidence="1 2">
    <name type="scientific">Polaromonas aquatica</name>
    <dbReference type="NCBI Taxonomy" id="332657"/>
    <lineage>
        <taxon>Bacteria</taxon>
        <taxon>Pseudomonadati</taxon>
        <taxon>Pseudomonadota</taxon>
        <taxon>Betaproteobacteria</taxon>
        <taxon>Burkholderiales</taxon>
        <taxon>Comamonadaceae</taxon>
        <taxon>Polaromonas</taxon>
    </lineage>
</organism>
<dbReference type="EMBL" id="JBHSRS010000017">
    <property type="protein sequence ID" value="MFC6281162.1"/>
    <property type="molecule type" value="Genomic_DNA"/>
</dbReference>
<protein>
    <submittedName>
        <fullName evidence="1">Chlororespiratory reduction 6 domain-containing protein</fullName>
    </submittedName>
</protein>
<dbReference type="Pfam" id="PF08847">
    <property type="entry name" value="Crr6"/>
    <property type="match status" value="1"/>
</dbReference>
<dbReference type="Proteomes" id="UP001596270">
    <property type="component" value="Unassembled WGS sequence"/>
</dbReference>
<evidence type="ECO:0000313" key="2">
    <source>
        <dbReference type="Proteomes" id="UP001596270"/>
    </source>
</evidence>